<dbReference type="SUPFAM" id="SSF56112">
    <property type="entry name" value="Protein kinase-like (PK-like)"/>
    <property type="match status" value="1"/>
</dbReference>
<dbReference type="PANTHER" id="PTHR11909">
    <property type="entry name" value="CASEIN KINASE-RELATED"/>
    <property type="match status" value="1"/>
</dbReference>
<evidence type="ECO:0000313" key="3">
    <source>
        <dbReference type="Proteomes" id="UP000016930"/>
    </source>
</evidence>
<proteinExistence type="predicted"/>
<dbReference type="Gene3D" id="1.10.510.10">
    <property type="entry name" value="Transferase(Phosphotransferase) domain 1"/>
    <property type="match status" value="1"/>
</dbReference>
<dbReference type="CDD" id="cd14016">
    <property type="entry name" value="STKc_CK1"/>
    <property type="match status" value="1"/>
</dbReference>
<dbReference type="PROSITE" id="PS50011">
    <property type="entry name" value="PROTEIN_KINASE_DOM"/>
    <property type="match status" value="1"/>
</dbReference>
<dbReference type="GO" id="GO:0004672">
    <property type="term" value="F:protein kinase activity"/>
    <property type="evidence" value="ECO:0007669"/>
    <property type="project" value="InterPro"/>
</dbReference>
<dbReference type="GO" id="GO:0005524">
    <property type="term" value="F:ATP binding"/>
    <property type="evidence" value="ECO:0007669"/>
    <property type="project" value="InterPro"/>
</dbReference>
<protein>
    <recommendedName>
        <fullName evidence="1">Protein kinase domain-containing protein</fullName>
    </recommendedName>
</protein>
<dbReference type="AlphaFoldDB" id="M2R906"/>
<organism evidence="2 3">
    <name type="scientific">Ceriporiopsis subvermispora (strain B)</name>
    <name type="common">White-rot fungus</name>
    <name type="synonym">Gelatoporia subvermispora</name>
    <dbReference type="NCBI Taxonomy" id="914234"/>
    <lineage>
        <taxon>Eukaryota</taxon>
        <taxon>Fungi</taxon>
        <taxon>Dikarya</taxon>
        <taxon>Basidiomycota</taxon>
        <taxon>Agaricomycotina</taxon>
        <taxon>Agaricomycetes</taxon>
        <taxon>Polyporales</taxon>
        <taxon>Gelatoporiaceae</taxon>
        <taxon>Gelatoporia</taxon>
    </lineage>
</organism>
<evidence type="ECO:0000259" key="1">
    <source>
        <dbReference type="PROSITE" id="PS50011"/>
    </source>
</evidence>
<gene>
    <name evidence="2" type="ORF">CERSUDRAFT_54444</name>
</gene>
<dbReference type="InterPro" id="IPR000719">
    <property type="entry name" value="Prot_kinase_dom"/>
</dbReference>
<dbReference type="STRING" id="914234.M2R906"/>
<keyword evidence="3" id="KW-1185">Reference proteome</keyword>
<dbReference type="Pfam" id="PF00069">
    <property type="entry name" value="Pkinase"/>
    <property type="match status" value="1"/>
</dbReference>
<dbReference type="InterPro" id="IPR011009">
    <property type="entry name" value="Kinase-like_dom_sf"/>
</dbReference>
<feature type="domain" description="Protein kinase" evidence="1">
    <location>
        <begin position="1"/>
        <end position="263"/>
    </location>
</feature>
<evidence type="ECO:0000313" key="2">
    <source>
        <dbReference type="EMBL" id="EMD34902.1"/>
    </source>
</evidence>
<sequence>MLLLLSGTVYSAFNLFTNEEVAIKVDMPDEELNLPCALPYEKKIYGVLKDLPGIPYIRWYGEEGGATVMVMDKLGPTLDHLRRFCRGRFSMKTICMLALQMISRIELIHSRGIIVRDIKPENFAMGLGDYRSVLHLFDFGISKLYVDPTSGRHMPFRDGRGDVGTPRYVSYNAQFGRELGRRDDIEALGTVLLLFWHGRLPWQGIYAPDEQAKKRRMGEMKAGESMRELLARSPSELRVLVEHARSLDFEDRPDYDMVRHVFLECLRREGWENDGKFDWVDGCLLEKGTLIPEEYVWDEEVANDTWKEVMVNS</sequence>
<dbReference type="InterPro" id="IPR050235">
    <property type="entry name" value="CK1_Ser-Thr_kinase"/>
</dbReference>
<dbReference type="SMART" id="SM00220">
    <property type="entry name" value="S_TKc"/>
    <property type="match status" value="1"/>
</dbReference>
<reference evidence="2 3" key="1">
    <citation type="journal article" date="2012" name="Proc. Natl. Acad. Sci. U.S.A.">
        <title>Comparative genomics of Ceriporiopsis subvermispora and Phanerochaete chrysosporium provide insight into selective ligninolysis.</title>
        <authorList>
            <person name="Fernandez-Fueyo E."/>
            <person name="Ruiz-Duenas F.J."/>
            <person name="Ferreira P."/>
            <person name="Floudas D."/>
            <person name="Hibbett D.S."/>
            <person name="Canessa P."/>
            <person name="Larrondo L.F."/>
            <person name="James T.Y."/>
            <person name="Seelenfreund D."/>
            <person name="Lobos S."/>
            <person name="Polanco R."/>
            <person name="Tello M."/>
            <person name="Honda Y."/>
            <person name="Watanabe T."/>
            <person name="Watanabe T."/>
            <person name="Ryu J.S."/>
            <person name="Kubicek C.P."/>
            <person name="Schmoll M."/>
            <person name="Gaskell J."/>
            <person name="Hammel K.E."/>
            <person name="St John F.J."/>
            <person name="Vanden Wymelenberg A."/>
            <person name="Sabat G."/>
            <person name="Splinter BonDurant S."/>
            <person name="Syed K."/>
            <person name="Yadav J.S."/>
            <person name="Doddapaneni H."/>
            <person name="Subramanian V."/>
            <person name="Lavin J.L."/>
            <person name="Oguiza J.A."/>
            <person name="Perez G."/>
            <person name="Pisabarro A.G."/>
            <person name="Ramirez L."/>
            <person name="Santoyo F."/>
            <person name="Master E."/>
            <person name="Coutinho P.M."/>
            <person name="Henrissat B."/>
            <person name="Lombard V."/>
            <person name="Magnuson J.K."/>
            <person name="Kuees U."/>
            <person name="Hori C."/>
            <person name="Igarashi K."/>
            <person name="Samejima M."/>
            <person name="Held B.W."/>
            <person name="Barry K.W."/>
            <person name="LaButti K.M."/>
            <person name="Lapidus A."/>
            <person name="Lindquist E.A."/>
            <person name="Lucas S.M."/>
            <person name="Riley R."/>
            <person name="Salamov A.A."/>
            <person name="Hoffmeister D."/>
            <person name="Schwenk D."/>
            <person name="Hadar Y."/>
            <person name="Yarden O."/>
            <person name="de Vries R.P."/>
            <person name="Wiebenga A."/>
            <person name="Stenlid J."/>
            <person name="Eastwood D."/>
            <person name="Grigoriev I.V."/>
            <person name="Berka R.M."/>
            <person name="Blanchette R.A."/>
            <person name="Kersten P."/>
            <person name="Martinez A.T."/>
            <person name="Vicuna R."/>
            <person name="Cullen D."/>
        </authorList>
    </citation>
    <scope>NUCLEOTIDE SEQUENCE [LARGE SCALE GENOMIC DNA]</scope>
    <source>
        <strain evidence="2 3">B</strain>
    </source>
</reference>
<dbReference type="OrthoDB" id="3258886at2759"/>
<dbReference type="Proteomes" id="UP000016930">
    <property type="component" value="Unassembled WGS sequence"/>
</dbReference>
<accession>M2R906</accession>
<dbReference type="EMBL" id="KB445801">
    <property type="protein sequence ID" value="EMD34902.1"/>
    <property type="molecule type" value="Genomic_DNA"/>
</dbReference>
<name>M2R906_CERS8</name>
<dbReference type="HOGENOM" id="CLU_019279_2_0_1"/>